<dbReference type="Pfam" id="PF00990">
    <property type="entry name" value="GGDEF"/>
    <property type="match status" value="1"/>
</dbReference>
<gene>
    <name evidence="11" type="ORF">SCL_1905</name>
</gene>
<evidence type="ECO:0000256" key="6">
    <source>
        <dbReference type="ARBA" id="ARBA00023136"/>
    </source>
</evidence>
<reference evidence="11 12" key="1">
    <citation type="submission" date="2015-05" db="EMBL/GenBank/DDBJ databases">
        <title>Complete genome sequence of a sulfur-oxidizing gammaproteobacterium strain HA5.</title>
        <authorList>
            <person name="Miura A."/>
            <person name="Kojima H."/>
            <person name="Fukui M."/>
        </authorList>
    </citation>
    <scope>NUCLEOTIDE SEQUENCE [LARGE SCALE GENOMIC DNA]</scope>
    <source>
        <strain evidence="11 12">HA5</strain>
    </source>
</reference>
<dbReference type="FunFam" id="3.20.20.450:FF:000001">
    <property type="entry name" value="Cyclic di-GMP phosphodiesterase yahA"/>
    <property type="match status" value="1"/>
</dbReference>
<evidence type="ECO:0000259" key="8">
    <source>
        <dbReference type="PROSITE" id="PS50839"/>
    </source>
</evidence>
<organism evidence="11 12">
    <name type="scientific">Sulfuricaulis limicola</name>
    <dbReference type="NCBI Taxonomy" id="1620215"/>
    <lineage>
        <taxon>Bacteria</taxon>
        <taxon>Pseudomonadati</taxon>
        <taxon>Pseudomonadota</taxon>
        <taxon>Gammaproteobacteria</taxon>
        <taxon>Acidiferrobacterales</taxon>
        <taxon>Acidiferrobacteraceae</taxon>
        <taxon>Sulfuricaulis</taxon>
    </lineage>
</organism>
<keyword evidence="4 7" id="KW-0812">Transmembrane</keyword>
<dbReference type="Gene3D" id="3.30.70.270">
    <property type="match status" value="1"/>
</dbReference>
<evidence type="ECO:0000256" key="2">
    <source>
        <dbReference type="ARBA" id="ARBA00012282"/>
    </source>
</evidence>
<feature type="domain" description="EAL" evidence="9">
    <location>
        <begin position="535"/>
        <end position="788"/>
    </location>
</feature>
<dbReference type="SMART" id="SM00052">
    <property type="entry name" value="EAL"/>
    <property type="match status" value="1"/>
</dbReference>
<evidence type="ECO:0000256" key="5">
    <source>
        <dbReference type="ARBA" id="ARBA00022989"/>
    </source>
</evidence>
<dbReference type="EC" id="3.1.4.52" evidence="2"/>
<dbReference type="Pfam" id="PF03924">
    <property type="entry name" value="CHASE"/>
    <property type="match status" value="1"/>
</dbReference>
<evidence type="ECO:0000256" key="4">
    <source>
        <dbReference type="ARBA" id="ARBA00022692"/>
    </source>
</evidence>
<dbReference type="InterPro" id="IPR042240">
    <property type="entry name" value="CHASE_sf"/>
</dbReference>
<evidence type="ECO:0000259" key="9">
    <source>
        <dbReference type="PROSITE" id="PS50883"/>
    </source>
</evidence>
<dbReference type="AlphaFoldDB" id="A0A1B4XHB9"/>
<name>A0A1B4XHB9_9GAMM</name>
<evidence type="ECO:0000256" key="7">
    <source>
        <dbReference type="SAM" id="Phobius"/>
    </source>
</evidence>
<evidence type="ECO:0000259" key="10">
    <source>
        <dbReference type="PROSITE" id="PS50887"/>
    </source>
</evidence>
<dbReference type="PROSITE" id="PS50839">
    <property type="entry name" value="CHASE"/>
    <property type="match status" value="1"/>
</dbReference>
<accession>A0A1B4XHB9</accession>
<dbReference type="Gene3D" id="3.30.450.350">
    <property type="entry name" value="CHASE domain"/>
    <property type="match status" value="1"/>
</dbReference>
<dbReference type="InterPro" id="IPR043128">
    <property type="entry name" value="Rev_trsase/Diguanyl_cyclase"/>
</dbReference>
<proteinExistence type="predicted"/>
<dbReference type="InterPro" id="IPR029787">
    <property type="entry name" value="Nucleotide_cyclase"/>
</dbReference>
<dbReference type="PROSITE" id="PS50883">
    <property type="entry name" value="EAL"/>
    <property type="match status" value="1"/>
</dbReference>
<feature type="transmembrane region" description="Helical" evidence="7">
    <location>
        <begin position="324"/>
        <end position="344"/>
    </location>
</feature>
<dbReference type="OrthoDB" id="9816034at2"/>
<dbReference type="PANTHER" id="PTHR44757">
    <property type="entry name" value="DIGUANYLATE CYCLASE DGCP"/>
    <property type="match status" value="1"/>
</dbReference>
<dbReference type="EMBL" id="AP014879">
    <property type="protein sequence ID" value="BAV34196.1"/>
    <property type="molecule type" value="Genomic_DNA"/>
</dbReference>
<protein>
    <recommendedName>
        <fullName evidence="2">cyclic-guanylate-specific phosphodiesterase</fullName>
        <ecNumber evidence="2">3.1.4.52</ecNumber>
    </recommendedName>
</protein>
<dbReference type="KEGG" id="slim:SCL_1905"/>
<keyword evidence="12" id="KW-1185">Reference proteome</keyword>
<comment type="subcellular location">
    <subcellularLocation>
        <location evidence="1">Membrane</location>
    </subcellularLocation>
</comment>
<dbReference type="InterPro" id="IPR006189">
    <property type="entry name" value="CHASE_dom"/>
</dbReference>
<evidence type="ECO:0000256" key="3">
    <source>
        <dbReference type="ARBA" id="ARBA00022636"/>
    </source>
</evidence>
<dbReference type="PROSITE" id="PS50887">
    <property type="entry name" value="GGDEF"/>
    <property type="match status" value="1"/>
</dbReference>
<evidence type="ECO:0000313" key="11">
    <source>
        <dbReference type="EMBL" id="BAV34196.1"/>
    </source>
</evidence>
<dbReference type="SMART" id="SM00267">
    <property type="entry name" value="GGDEF"/>
    <property type="match status" value="1"/>
</dbReference>
<dbReference type="GO" id="GO:0016020">
    <property type="term" value="C:membrane"/>
    <property type="evidence" value="ECO:0007669"/>
    <property type="project" value="UniProtKB-SubCell"/>
</dbReference>
<sequence length="793" mass="89803">MSLPQWLSLDRFMRPHGIAWFVLAVTLLLSTLLAWNIQRNIDLQERRRFDDAVLQTLTAIEQRMAAYADTLGGVSALFYASEHVTRREFQTYVNTLRVPERYPGMQSLGFIRRVQEFEKQTLAQQILEEHRNNPCGYPDFPIFPARTSTEYFLVVFVEPIAQNRALFGRDALTEPACRAPMERARDTGEMSASERIMLRHGNMDKPGFVLMLPLYEPGAALHNMEKRRRALIGYVFGNFLVNDLFQGIFGKRVVSNLGIDLEVFDGRQLTREQLLYDDDTVLHSGEAEPSSPYHQVAEINVGGRVWSLSFTALPAFHDKFSSKLPMLFFIAGSLLSFLLYRVILTRAVHASERRQYTEMLERQARHDSLTNLPNRSFLLEQLKEKLQKNPGNPGNMALLLIDLNGFKEINDTLGHQSGDTLLQQIGPRLQKLLRPTDALSRLGGDEFGLMLTPLRGVEEAEIWAKRVIDEIHRPFELDGITVQIDASVGIALHPLHGADGSTLMRCADVAMYVAKKSHHGYAVYQPELDMHSPRQLSLMSQIEEAMQLEQLALYFQPKIRLQDGNVIGVEALIRWHHPGEGLIPPGEFIPQVERSTLIRPFTLWVIEHALMQCRQWQDLGLPTKVAVNISARNLLDSELPDDVEKLLVKHRVTPDYLELEITESAIVADPGRALDILTKLHDRGVHISIDDFGTGYSSLAHLKKLPVSSLKIDASFVSDMTEDENDAIIVRSTVDLAHNLGMNVIAEGVEDRETLDILKVLDCDYAQGFFICRPIPAADVTEWLRQHTPQSHH</sequence>
<dbReference type="CDD" id="cd01949">
    <property type="entry name" value="GGDEF"/>
    <property type="match status" value="1"/>
</dbReference>
<keyword evidence="5 7" id="KW-1133">Transmembrane helix</keyword>
<feature type="domain" description="GGDEF" evidence="10">
    <location>
        <begin position="394"/>
        <end position="526"/>
    </location>
</feature>
<dbReference type="Pfam" id="PF00563">
    <property type="entry name" value="EAL"/>
    <property type="match status" value="1"/>
</dbReference>
<dbReference type="Gene3D" id="3.20.20.450">
    <property type="entry name" value="EAL domain"/>
    <property type="match status" value="1"/>
</dbReference>
<dbReference type="InterPro" id="IPR052155">
    <property type="entry name" value="Biofilm_reg_signaling"/>
</dbReference>
<dbReference type="NCBIfam" id="TIGR00254">
    <property type="entry name" value="GGDEF"/>
    <property type="match status" value="1"/>
</dbReference>
<feature type="domain" description="CHASE" evidence="8">
    <location>
        <begin position="80"/>
        <end position="309"/>
    </location>
</feature>
<dbReference type="InterPro" id="IPR001633">
    <property type="entry name" value="EAL_dom"/>
</dbReference>
<dbReference type="PANTHER" id="PTHR44757:SF2">
    <property type="entry name" value="BIOFILM ARCHITECTURE MAINTENANCE PROTEIN MBAA"/>
    <property type="match status" value="1"/>
</dbReference>
<dbReference type="SUPFAM" id="SSF55073">
    <property type="entry name" value="Nucleotide cyclase"/>
    <property type="match status" value="1"/>
</dbReference>
<evidence type="ECO:0000313" key="12">
    <source>
        <dbReference type="Proteomes" id="UP000243180"/>
    </source>
</evidence>
<dbReference type="InterPro" id="IPR035919">
    <property type="entry name" value="EAL_sf"/>
</dbReference>
<evidence type="ECO:0000256" key="1">
    <source>
        <dbReference type="ARBA" id="ARBA00004370"/>
    </source>
</evidence>
<keyword evidence="6 7" id="KW-0472">Membrane</keyword>
<dbReference type="SMART" id="SM01079">
    <property type="entry name" value="CHASE"/>
    <property type="match status" value="1"/>
</dbReference>
<dbReference type="SUPFAM" id="SSF141868">
    <property type="entry name" value="EAL domain-like"/>
    <property type="match status" value="1"/>
</dbReference>
<keyword evidence="3" id="KW-0973">c-di-GMP</keyword>
<dbReference type="InParanoid" id="A0A1B4XHB9"/>
<dbReference type="InterPro" id="IPR000160">
    <property type="entry name" value="GGDEF_dom"/>
</dbReference>
<dbReference type="GO" id="GO:0007165">
    <property type="term" value="P:signal transduction"/>
    <property type="evidence" value="ECO:0007669"/>
    <property type="project" value="UniProtKB-ARBA"/>
</dbReference>
<dbReference type="CDD" id="cd01948">
    <property type="entry name" value="EAL"/>
    <property type="match status" value="1"/>
</dbReference>
<dbReference type="Proteomes" id="UP000243180">
    <property type="component" value="Chromosome"/>
</dbReference>
<dbReference type="GO" id="GO:0071111">
    <property type="term" value="F:cyclic-guanylate-specific phosphodiesterase activity"/>
    <property type="evidence" value="ECO:0007669"/>
    <property type="project" value="UniProtKB-EC"/>
</dbReference>
<dbReference type="RefSeq" id="WP_148665062.1">
    <property type="nucleotide sequence ID" value="NZ_AP014879.1"/>
</dbReference>